<protein>
    <submittedName>
        <fullName evidence="1">Uncharacterized protein</fullName>
    </submittedName>
</protein>
<dbReference type="Proteomes" id="UP000542776">
    <property type="component" value="Unassembled WGS sequence"/>
</dbReference>
<keyword evidence="2" id="KW-1185">Reference proteome</keyword>
<organism evidence="1 2">
    <name type="scientific">Aureimonas pseudogalii</name>
    <dbReference type="NCBI Taxonomy" id="1744844"/>
    <lineage>
        <taxon>Bacteria</taxon>
        <taxon>Pseudomonadati</taxon>
        <taxon>Pseudomonadota</taxon>
        <taxon>Alphaproteobacteria</taxon>
        <taxon>Hyphomicrobiales</taxon>
        <taxon>Aurantimonadaceae</taxon>
        <taxon>Aureimonas</taxon>
    </lineage>
</organism>
<evidence type="ECO:0000313" key="2">
    <source>
        <dbReference type="Proteomes" id="UP000542776"/>
    </source>
</evidence>
<name>A0A7W6H761_9HYPH</name>
<evidence type="ECO:0000313" key="1">
    <source>
        <dbReference type="EMBL" id="MBB3999875.1"/>
    </source>
</evidence>
<comment type="caution">
    <text evidence="1">The sequence shown here is derived from an EMBL/GenBank/DDBJ whole genome shotgun (WGS) entry which is preliminary data.</text>
</comment>
<accession>A0A7W6H761</accession>
<proteinExistence type="predicted"/>
<dbReference type="EMBL" id="JACIEK010000013">
    <property type="protein sequence ID" value="MBB3999875.1"/>
    <property type="molecule type" value="Genomic_DNA"/>
</dbReference>
<dbReference type="AlphaFoldDB" id="A0A7W6H761"/>
<reference evidence="1 2" key="1">
    <citation type="submission" date="2020-08" db="EMBL/GenBank/DDBJ databases">
        <title>Genomic Encyclopedia of Type Strains, Phase IV (KMG-IV): sequencing the most valuable type-strain genomes for metagenomic binning, comparative biology and taxonomic classification.</title>
        <authorList>
            <person name="Goeker M."/>
        </authorList>
    </citation>
    <scope>NUCLEOTIDE SEQUENCE [LARGE SCALE GENOMIC DNA]</scope>
    <source>
        <strain evidence="1 2">DSM 102238</strain>
    </source>
</reference>
<gene>
    <name evidence="1" type="ORF">GGR04_003747</name>
</gene>
<sequence>MAKRSGSVHQPGFGRRSLWQANPASAFVHRKADAFVSVLVPELHPEITAFLMGLANAGEAFELADGRVLALDARGGFGIERGSVGNMAHAAIASGSSGSAGML</sequence>